<evidence type="ECO:0000313" key="2">
    <source>
        <dbReference type="RefSeq" id="XP_027767817.1"/>
    </source>
</evidence>
<evidence type="ECO:0000313" key="1">
    <source>
        <dbReference type="Proteomes" id="UP000694930"/>
    </source>
</evidence>
<reference evidence="2" key="2">
    <citation type="submission" date="2025-08" db="UniProtKB">
        <authorList>
            <consortium name="RefSeq"/>
        </authorList>
    </citation>
    <scope>IDENTIFICATION</scope>
</reference>
<sequence length="132" mass="15036">MKGHTKEVCYKLVGYPSNYNKFRKKGVETNSNGYNSNARAHNAITDNQFQGSKQCVTNENIAEENMSDYKEKKVDSYPQNRTSEMGLYPFTKNQYNQIVHLLKNVEDKRVAANLVFSASLAGSLQWNGEGDW</sequence>
<protein>
    <submittedName>
        <fullName evidence="2">Uncharacterized protein LOC114074093</fullName>
    </submittedName>
</protein>
<dbReference type="Proteomes" id="UP000694930">
    <property type="component" value="Chromosome 9"/>
</dbReference>
<accession>A0ABM1UWE9</accession>
<dbReference type="RefSeq" id="XP_027767817.1">
    <property type="nucleotide sequence ID" value="XM_027912016.1"/>
</dbReference>
<reference evidence="1" key="1">
    <citation type="journal article" date="2014" name="Nat. Genet.">
        <title>The genome of the stress-tolerant wild tomato species Solanum pennellii.</title>
        <authorList>
            <person name="Bolger A."/>
            <person name="Scossa F."/>
            <person name="Bolger M.E."/>
            <person name="Lanz C."/>
            <person name="Maumus F."/>
            <person name="Tohge T."/>
            <person name="Quesneville H."/>
            <person name="Alseekh S."/>
            <person name="Sorensen I."/>
            <person name="Lichtenstein G."/>
            <person name="Fich E.A."/>
            <person name="Conte M."/>
            <person name="Keller H."/>
            <person name="Schneeberger K."/>
            <person name="Schwacke R."/>
            <person name="Ofner I."/>
            <person name="Vrebalov J."/>
            <person name="Xu Y."/>
            <person name="Osorio S."/>
            <person name="Aflitos S.A."/>
            <person name="Schijlen E."/>
            <person name="Jimenez-Gomez J.M."/>
            <person name="Ryngajllo M."/>
            <person name="Kimura S."/>
            <person name="Kumar R."/>
            <person name="Koenig D."/>
            <person name="Headland L.R."/>
            <person name="Maloof J.N."/>
            <person name="Sinha N."/>
            <person name="van Ham R.C."/>
            <person name="Lankhorst R.K."/>
            <person name="Mao L."/>
            <person name="Vogel A."/>
            <person name="Arsova B."/>
            <person name="Panstruga R."/>
            <person name="Fei Z."/>
            <person name="Rose J.K."/>
            <person name="Zamir D."/>
            <person name="Carrari F."/>
            <person name="Giovannoni J.J."/>
            <person name="Weigel D."/>
            <person name="Usadel B."/>
            <person name="Fernie A.R."/>
        </authorList>
    </citation>
    <scope>NUCLEOTIDE SEQUENCE [LARGE SCALE GENOMIC DNA]</scope>
    <source>
        <strain evidence="1">cv. LA0716</strain>
    </source>
</reference>
<proteinExistence type="predicted"/>
<dbReference type="GeneID" id="114074093"/>
<organism evidence="1 2">
    <name type="scientific">Solanum pennellii</name>
    <name type="common">Tomato</name>
    <name type="synonym">Lycopersicon pennellii</name>
    <dbReference type="NCBI Taxonomy" id="28526"/>
    <lineage>
        <taxon>Eukaryota</taxon>
        <taxon>Viridiplantae</taxon>
        <taxon>Streptophyta</taxon>
        <taxon>Embryophyta</taxon>
        <taxon>Tracheophyta</taxon>
        <taxon>Spermatophyta</taxon>
        <taxon>Magnoliopsida</taxon>
        <taxon>eudicotyledons</taxon>
        <taxon>Gunneridae</taxon>
        <taxon>Pentapetalae</taxon>
        <taxon>asterids</taxon>
        <taxon>lamiids</taxon>
        <taxon>Solanales</taxon>
        <taxon>Solanaceae</taxon>
        <taxon>Solanoideae</taxon>
        <taxon>Solaneae</taxon>
        <taxon>Solanum</taxon>
        <taxon>Solanum subgen. Lycopersicon</taxon>
    </lineage>
</organism>
<keyword evidence="1" id="KW-1185">Reference proteome</keyword>
<gene>
    <name evidence="2" type="primary">LOC114074093</name>
</gene>
<name>A0ABM1UWE9_SOLPN</name>